<comment type="caution">
    <text evidence="2">The sequence shown here is derived from an EMBL/GenBank/DDBJ whole genome shotgun (WGS) entry which is preliminary data.</text>
</comment>
<dbReference type="Proteomes" id="UP000663868">
    <property type="component" value="Unassembled WGS sequence"/>
</dbReference>
<proteinExistence type="predicted"/>
<feature type="non-terminal residue" evidence="2">
    <location>
        <position position="69"/>
    </location>
</feature>
<sequence>KFMEIDNEENIIVPLTEQTNPVELSPTIVQRLSGIFYALLSAFLFTISVFITKQLEVELLSALIPRFLI</sequence>
<evidence type="ECO:0000256" key="1">
    <source>
        <dbReference type="SAM" id="Phobius"/>
    </source>
</evidence>
<dbReference type="EMBL" id="CAJOBB010021804">
    <property type="protein sequence ID" value="CAF4379462.1"/>
    <property type="molecule type" value="Genomic_DNA"/>
</dbReference>
<name>A0A820MXY0_9BILA</name>
<dbReference type="AlphaFoldDB" id="A0A820MXY0"/>
<keyword evidence="1" id="KW-1133">Transmembrane helix</keyword>
<keyword evidence="1" id="KW-0472">Membrane</keyword>
<keyword evidence="1" id="KW-0812">Transmembrane</keyword>
<evidence type="ECO:0000313" key="2">
    <source>
        <dbReference type="EMBL" id="CAF4379462.1"/>
    </source>
</evidence>
<gene>
    <name evidence="2" type="ORF">KXQ929_LOCUS49825</name>
</gene>
<reference evidence="2" key="1">
    <citation type="submission" date="2021-02" db="EMBL/GenBank/DDBJ databases">
        <authorList>
            <person name="Nowell W R."/>
        </authorList>
    </citation>
    <scope>NUCLEOTIDE SEQUENCE</scope>
</reference>
<evidence type="ECO:0000313" key="3">
    <source>
        <dbReference type="Proteomes" id="UP000663868"/>
    </source>
</evidence>
<feature type="non-terminal residue" evidence="2">
    <location>
        <position position="1"/>
    </location>
</feature>
<protein>
    <submittedName>
        <fullName evidence="2">Uncharacterized protein</fullName>
    </submittedName>
</protein>
<organism evidence="2 3">
    <name type="scientific">Adineta steineri</name>
    <dbReference type="NCBI Taxonomy" id="433720"/>
    <lineage>
        <taxon>Eukaryota</taxon>
        <taxon>Metazoa</taxon>
        <taxon>Spiralia</taxon>
        <taxon>Gnathifera</taxon>
        <taxon>Rotifera</taxon>
        <taxon>Eurotatoria</taxon>
        <taxon>Bdelloidea</taxon>
        <taxon>Adinetida</taxon>
        <taxon>Adinetidae</taxon>
        <taxon>Adineta</taxon>
    </lineage>
</organism>
<feature type="transmembrane region" description="Helical" evidence="1">
    <location>
        <begin position="34"/>
        <end position="51"/>
    </location>
</feature>
<accession>A0A820MXY0</accession>